<evidence type="ECO:0000259" key="1">
    <source>
        <dbReference type="PROSITE" id="PS50011"/>
    </source>
</evidence>
<accession>A0A4Q2DX41</accession>
<dbReference type="EMBL" id="SDEE01000022">
    <property type="protein sequence ID" value="RXW24276.1"/>
    <property type="molecule type" value="Genomic_DNA"/>
</dbReference>
<dbReference type="AlphaFoldDB" id="A0A4Q2DX41"/>
<dbReference type="InterPro" id="IPR050167">
    <property type="entry name" value="Ser_Thr_protein_kinase"/>
</dbReference>
<name>A0A4Q2DX41_9AGAR</name>
<organism evidence="2 3">
    <name type="scientific">Candolleomyces aberdarensis</name>
    <dbReference type="NCBI Taxonomy" id="2316362"/>
    <lineage>
        <taxon>Eukaryota</taxon>
        <taxon>Fungi</taxon>
        <taxon>Dikarya</taxon>
        <taxon>Basidiomycota</taxon>
        <taxon>Agaricomycotina</taxon>
        <taxon>Agaricomycetes</taxon>
        <taxon>Agaricomycetidae</taxon>
        <taxon>Agaricales</taxon>
        <taxon>Agaricineae</taxon>
        <taxon>Psathyrellaceae</taxon>
        <taxon>Candolleomyces</taxon>
    </lineage>
</organism>
<dbReference type="Pfam" id="PF00069">
    <property type="entry name" value="Pkinase"/>
    <property type="match status" value="1"/>
</dbReference>
<dbReference type="Gene3D" id="1.10.510.10">
    <property type="entry name" value="Transferase(Phosphotransferase) domain 1"/>
    <property type="match status" value="1"/>
</dbReference>
<protein>
    <recommendedName>
        <fullName evidence="1">Protein kinase domain-containing protein</fullName>
    </recommendedName>
</protein>
<dbReference type="STRING" id="2316362.A0A4Q2DX41"/>
<dbReference type="InterPro" id="IPR011009">
    <property type="entry name" value="Kinase-like_dom_sf"/>
</dbReference>
<proteinExistence type="predicted"/>
<dbReference type="SMART" id="SM00220">
    <property type="entry name" value="S_TKc"/>
    <property type="match status" value="1"/>
</dbReference>
<dbReference type="GO" id="GO:0007165">
    <property type="term" value="P:signal transduction"/>
    <property type="evidence" value="ECO:0007669"/>
    <property type="project" value="TreeGrafter"/>
</dbReference>
<reference evidence="2 3" key="1">
    <citation type="submission" date="2019-01" db="EMBL/GenBank/DDBJ databases">
        <title>Draft genome sequence of Psathyrella aberdarensis IHI B618.</title>
        <authorList>
            <person name="Buettner E."/>
            <person name="Kellner H."/>
        </authorList>
    </citation>
    <scope>NUCLEOTIDE SEQUENCE [LARGE SCALE GENOMIC DNA]</scope>
    <source>
        <strain evidence="2 3">IHI B618</strain>
    </source>
</reference>
<dbReference type="InterPro" id="IPR008271">
    <property type="entry name" value="Ser/Thr_kinase_AS"/>
</dbReference>
<dbReference type="SUPFAM" id="SSF56112">
    <property type="entry name" value="Protein kinase-like (PK-like)"/>
    <property type="match status" value="1"/>
</dbReference>
<keyword evidence="3" id="KW-1185">Reference proteome</keyword>
<evidence type="ECO:0000313" key="2">
    <source>
        <dbReference type="EMBL" id="RXW24276.1"/>
    </source>
</evidence>
<feature type="domain" description="Protein kinase" evidence="1">
    <location>
        <begin position="174"/>
        <end position="463"/>
    </location>
</feature>
<dbReference type="Proteomes" id="UP000290288">
    <property type="component" value="Unassembled WGS sequence"/>
</dbReference>
<gene>
    <name evidence="2" type="ORF">EST38_g1558</name>
</gene>
<comment type="caution">
    <text evidence="2">The sequence shown here is derived from an EMBL/GenBank/DDBJ whole genome shotgun (WGS) entry which is preliminary data.</text>
</comment>
<dbReference type="OrthoDB" id="346907at2759"/>
<dbReference type="PANTHER" id="PTHR23257:SF963">
    <property type="entry name" value="AT08303P"/>
    <property type="match status" value="1"/>
</dbReference>
<sequence length="474" mass="53282">MKNIPAPQPMATGDTAQTVLSVASMSLHHSCGPGTLPISPRLKSSTSSESLADRHSLCDQLEENLKELDAAGYQQVIEEAHQDLLVLLDSILSTKRSYRRLLQYQGEQGQLLVNVLQWVSSLSSIGSPPKLISLEFLCTHPSFEGPRKKKFMQALLRLSKCARLFPKSFILSAVEIGDVIVETSSVDIFRGLHGGREVCLKKYRLRRRSQSNAIREDLVELLIREMIIWYNHRHPNLLPFEGIFQPDDSFEKAYLVSPFYANGTVVEYLKRYPSVERRLLVLDVLSGLSYLHRNNIVHGDIKGANVLVDSQGIACLADLGLSRLTDTQILTWTSIQSTTAPWGTLLWQAPELLSAQLQPQEHIPPPTTFSDIYAFGCLAYEIFTGLFPFAELSTPGRSPFQVHIMISTQVVKHGKRPQKPAVDSPPYLCYGLTASIWDMMETCWDRKVRRRPSADDLSKLPFLVDVPDDRLVQE</sequence>
<dbReference type="GO" id="GO:0005737">
    <property type="term" value="C:cytoplasm"/>
    <property type="evidence" value="ECO:0007669"/>
    <property type="project" value="TreeGrafter"/>
</dbReference>
<dbReference type="PROSITE" id="PS00108">
    <property type="entry name" value="PROTEIN_KINASE_ST"/>
    <property type="match status" value="1"/>
</dbReference>
<evidence type="ECO:0000313" key="3">
    <source>
        <dbReference type="Proteomes" id="UP000290288"/>
    </source>
</evidence>
<dbReference type="InterPro" id="IPR000719">
    <property type="entry name" value="Prot_kinase_dom"/>
</dbReference>
<dbReference type="GO" id="GO:0005524">
    <property type="term" value="F:ATP binding"/>
    <property type="evidence" value="ECO:0007669"/>
    <property type="project" value="InterPro"/>
</dbReference>
<dbReference type="PANTHER" id="PTHR23257">
    <property type="entry name" value="SERINE-THREONINE PROTEIN KINASE"/>
    <property type="match status" value="1"/>
</dbReference>
<dbReference type="PROSITE" id="PS50011">
    <property type="entry name" value="PROTEIN_KINASE_DOM"/>
    <property type="match status" value="1"/>
</dbReference>
<dbReference type="GO" id="GO:0004672">
    <property type="term" value="F:protein kinase activity"/>
    <property type="evidence" value="ECO:0007669"/>
    <property type="project" value="InterPro"/>
</dbReference>